<evidence type="ECO:0000313" key="2">
    <source>
        <dbReference type="EMBL" id="PKY07146.1"/>
    </source>
</evidence>
<feature type="compositionally biased region" description="Basic and acidic residues" evidence="1">
    <location>
        <begin position="1"/>
        <end position="17"/>
    </location>
</feature>
<dbReference type="GeneID" id="36549729"/>
<accession>A0A2I1DB90</accession>
<dbReference type="AlphaFoldDB" id="A0A2I1DB90"/>
<organism evidence="2 3">
    <name type="scientific">Aspergillus campestris (strain IBT 28561)</name>
    <dbReference type="NCBI Taxonomy" id="1392248"/>
    <lineage>
        <taxon>Eukaryota</taxon>
        <taxon>Fungi</taxon>
        <taxon>Dikarya</taxon>
        <taxon>Ascomycota</taxon>
        <taxon>Pezizomycotina</taxon>
        <taxon>Eurotiomycetes</taxon>
        <taxon>Eurotiomycetidae</taxon>
        <taxon>Eurotiales</taxon>
        <taxon>Aspergillaceae</taxon>
        <taxon>Aspergillus</taxon>
        <taxon>Aspergillus subgen. Circumdati</taxon>
    </lineage>
</organism>
<gene>
    <name evidence="2" type="ORF">P168DRAFT_89265</name>
</gene>
<proteinExistence type="predicted"/>
<evidence type="ECO:0000313" key="3">
    <source>
        <dbReference type="Proteomes" id="UP000234254"/>
    </source>
</evidence>
<evidence type="ECO:0000256" key="1">
    <source>
        <dbReference type="SAM" id="MobiDB-lite"/>
    </source>
</evidence>
<dbReference type="EMBL" id="MSFM01000002">
    <property type="protein sequence ID" value="PKY07146.1"/>
    <property type="molecule type" value="Genomic_DNA"/>
</dbReference>
<sequence>MRERVETKRQEKADRTGVKSGLVEPEAARKEIFGSRPSCSFRSGSPSRMWNGYFSDLSPVHIYGVRRYLHTYVDTHLWTSPSPSLGQHSVRSVISAIQVAIGMGDRTNRYTPNTDSIHGHRQVPHLSHRHSTFHGSSLALHETDGLPSTILLFYNI</sequence>
<keyword evidence="3" id="KW-1185">Reference proteome</keyword>
<protein>
    <submittedName>
        <fullName evidence="2">Uncharacterized protein</fullName>
    </submittedName>
</protein>
<dbReference type="Proteomes" id="UP000234254">
    <property type="component" value="Unassembled WGS sequence"/>
</dbReference>
<feature type="region of interest" description="Disordered" evidence="1">
    <location>
        <begin position="1"/>
        <end position="21"/>
    </location>
</feature>
<dbReference type="RefSeq" id="XP_024695740.1">
    <property type="nucleotide sequence ID" value="XM_024842200.1"/>
</dbReference>
<reference evidence="2" key="1">
    <citation type="submission" date="2016-12" db="EMBL/GenBank/DDBJ databases">
        <title>The genomes of Aspergillus section Nigri reveals drivers in fungal speciation.</title>
        <authorList>
            <consortium name="DOE Joint Genome Institute"/>
            <person name="Vesth T.C."/>
            <person name="Nybo J."/>
            <person name="Theobald S."/>
            <person name="Brandl J."/>
            <person name="Frisvad J.C."/>
            <person name="Nielsen K.F."/>
            <person name="Lyhne E.K."/>
            <person name="Kogle M.E."/>
            <person name="Kuo A."/>
            <person name="Riley R."/>
            <person name="Clum A."/>
            <person name="Nolan M."/>
            <person name="Lipzen A."/>
            <person name="Salamov A."/>
            <person name="Henrissat B."/>
            <person name="Wiebenga A."/>
            <person name="De vries R.P."/>
            <person name="Grigoriev I.V."/>
            <person name="Mortensen U.H."/>
            <person name="Andersen M.R."/>
            <person name="Baker S.E."/>
        </authorList>
    </citation>
    <scope>NUCLEOTIDE SEQUENCE</scope>
    <source>
        <strain evidence="2">IBT 28561</strain>
    </source>
</reference>
<dbReference type="VEuPathDB" id="FungiDB:P168DRAFT_89265"/>
<name>A0A2I1DB90_ASPC2</name>
<comment type="caution">
    <text evidence="2">The sequence shown here is derived from an EMBL/GenBank/DDBJ whole genome shotgun (WGS) entry which is preliminary data.</text>
</comment>